<keyword evidence="2" id="KW-0472">Membrane</keyword>
<reference evidence="3" key="1">
    <citation type="submission" date="2021-01" db="EMBL/GenBank/DDBJ databases">
        <authorList>
            <person name="Corre E."/>
            <person name="Pelletier E."/>
            <person name="Niang G."/>
            <person name="Scheremetjew M."/>
            <person name="Finn R."/>
            <person name="Kale V."/>
            <person name="Holt S."/>
            <person name="Cochrane G."/>
            <person name="Meng A."/>
            <person name="Brown T."/>
            <person name="Cohen L."/>
        </authorList>
    </citation>
    <scope>NUCLEOTIDE SEQUENCE</scope>
    <source>
        <strain evidence="3">ECT3854</strain>
    </source>
</reference>
<name>A0A7S1D5T8_CYCTE</name>
<evidence type="ECO:0000256" key="1">
    <source>
        <dbReference type="SAM" id="MobiDB-lite"/>
    </source>
</evidence>
<organism evidence="3">
    <name type="scientific">Cyclophora tenuis</name>
    <name type="common">Marine diatom</name>
    <dbReference type="NCBI Taxonomy" id="216820"/>
    <lineage>
        <taxon>Eukaryota</taxon>
        <taxon>Sar</taxon>
        <taxon>Stramenopiles</taxon>
        <taxon>Ochrophyta</taxon>
        <taxon>Bacillariophyta</taxon>
        <taxon>Fragilariophyceae</taxon>
        <taxon>Fragilariophycidae</taxon>
        <taxon>Cyclophorales</taxon>
        <taxon>Cyclophoraceae</taxon>
        <taxon>Cyclophora</taxon>
    </lineage>
</organism>
<dbReference type="AlphaFoldDB" id="A0A7S1D5T8"/>
<sequence length="110" mass="12849">MYSSSSSSLQQQQHHKSKESNANRNILVRYYYENYLFFGYLCVGAEFLYVFQYMLHHIQEETMGQTILLWLWKACLPGCLLKQIINVAQLQSACYAVAQRDALQANTKQQ</sequence>
<proteinExistence type="predicted"/>
<feature type="region of interest" description="Disordered" evidence="1">
    <location>
        <begin position="1"/>
        <end position="20"/>
    </location>
</feature>
<accession>A0A7S1D5T8</accession>
<dbReference type="EMBL" id="HBFW01015928">
    <property type="protein sequence ID" value="CAD8939116.1"/>
    <property type="molecule type" value="Transcribed_RNA"/>
</dbReference>
<keyword evidence="2" id="KW-0812">Transmembrane</keyword>
<evidence type="ECO:0000313" key="3">
    <source>
        <dbReference type="EMBL" id="CAD8939116.1"/>
    </source>
</evidence>
<evidence type="ECO:0000256" key="2">
    <source>
        <dbReference type="SAM" id="Phobius"/>
    </source>
</evidence>
<feature type="transmembrane region" description="Helical" evidence="2">
    <location>
        <begin position="35"/>
        <end position="55"/>
    </location>
</feature>
<gene>
    <name evidence="3" type="ORF">CTEN0397_LOCUS10179</name>
</gene>
<protein>
    <submittedName>
        <fullName evidence="3">Uncharacterized protein</fullName>
    </submittedName>
</protein>
<keyword evidence="2" id="KW-1133">Transmembrane helix</keyword>
<feature type="compositionally biased region" description="Low complexity" evidence="1">
    <location>
        <begin position="1"/>
        <end position="12"/>
    </location>
</feature>